<sequence length="93" mass="10662">MKIINASFFIKADKREEFLADTLPLIRSSRAESGNISYQLYEAIDTPNQFVMVEEWQDQTAIDQHNSNPLLIQLLENLKMYSSAEPIIKVTEG</sequence>
<gene>
    <name evidence="2" type="ORF">SMU82_02211</name>
</gene>
<name>A0A829BJV2_STRMG</name>
<dbReference type="EMBL" id="AHSR01000007">
    <property type="protein sequence ID" value="EMC25284.1"/>
    <property type="molecule type" value="Genomic_DNA"/>
</dbReference>
<dbReference type="AlphaFoldDB" id="A0A829BJV2"/>
<dbReference type="PANTHER" id="PTHR33336:SF3">
    <property type="entry name" value="ABM DOMAIN-CONTAINING PROTEIN"/>
    <property type="match status" value="1"/>
</dbReference>
<dbReference type="InterPro" id="IPR050744">
    <property type="entry name" value="AI-2_Isomerase_LsrG"/>
</dbReference>
<reference evidence="2 3" key="1">
    <citation type="journal article" date="2013" name="Mol. Biol. Evol.">
        <title>Evolutionary and population genomics of the cavity causing bacteria Streptococcus mutans.</title>
        <authorList>
            <person name="Cornejo O.E."/>
            <person name="Lefebure T."/>
            <person name="Pavinski Bitar P.D."/>
            <person name="Lang P."/>
            <person name="Richards V.P."/>
            <person name="Eilertson K."/>
            <person name="Do T."/>
            <person name="Beighton D."/>
            <person name="Zeng L."/>
            <person name="Ahn S.J."/>
            <person name="Burne R.A."/>
            <person name="Siepel A."/>
            <person name="Bustamante C.D."/>
            <person name="Stanhope M.J."/>
        </authorList>
    </citation>
    <scope>NUCLEOTIDE SEQUENCE [LARGE SCALE GENOMIC DNA]</scope>
    <source>
        <strain evidence="2 3">SM6</strain>
    </source>
</reference>
<dbReference type="InterPro" id="IPR011008">
    <property type="entry name" value="Dimeric_a/b-barrel"/>
</dbReference>
<dbReference type="PANTHER" id="PTHR33336">
    <property type="entry name" value="QUINOL MONOOXYGENASE YGIN-RELATED"/>
    <property type="match status" value="1"/>
</dbReference>
<dbReference type="GO" id="GO:0003824">
    <property type="term" value="F:catalytic activity"/>
    <property type="evidence" value="ECO:0007669"/>
    <property type="project" value="TreeGrafter"/>
</dbReference>
<comment type="caution">
    <text evidence="2">The sequence shown here is derived from an EMBL/GenBank/DDBJ whole genome shotgun (WGS) entry which is preliminary data.</text>
</comment>
<evidence type="ECO:0000313" key="2">
    <source>
        <dbReference type="EMBL" id="EMC25284.1"/>
    </source>
</evidence>
<dbReference type="Gene3D" id="3.30.70.100">
    <property type="match status" value="1"/>
</dbReference>
<dbReference type="SUPFAM" id="SSF54909">
    <property type="entry name" value="Dimeric alpha+beta barrel"/>
    <property type="match status" value="1"/>
</dbReference>
<evidence type="ECO:0000313" key="3">
    <source>
        <dbReference type="Proteomes" id="UP000011676"/>
    </source>
</evidence>
<organism evidence="2 3">
    <name type="scientific">Streptococcus mutans SM6</name>
    <dbReference type="NCBI Taxonomy" id="857119"/>
    <lineage>
        <taxon>Bacteria</taxon>
        <taxon>Bacillati</taxon>
        <taxon>Bacillota</taxon>
        <taxon>Bacilli</taxon>
        <taxon>Lactobacillales</taxon>
        <taxon>Streptococcaceae</taxon>
        <taxon>Streptococcus</taxon>
    </lineage>
</organism>
<proteinExistence type="predicted"/>
<feature type="domain" description="ABM" evidence="1">
    <location>
        <begin position="2"/>
        <end position="90"/>
    </location>
</feature>
<dbReference type="PROSITE" id="PS51725">
    <property type="entry name" value="ABM"/>
    <property type="match status" value="1"/>
</dbReference>
<dbReference type="Pfam" id="PF03992">
    <property type="entry name" value="ABM"/>
    <property type="match status" value="1"/>
</dbReference>
<evidence type="ECO:0000259" key="1">
    <source>
        <dbReference type="PROSITE" id="PS51725"/>
    </source>
</evidence>
<protein>
    <recommendedName>
        <fullName evidence="1">ABM domain-containing protein</fullName>
    </recommendedName>
</protein>
<dbReference type="Proteomes" id="UP000011676">
    <property type="component" value="Unassembled WGS sequence"/>
</dbReference>
<dbReference type="InterPro" id="IPR007138">
    <property type="entry name" value="ABM_dom"/>
</dbReference>
<dbReference type="RefSeq" id="WP_002262048.1">
    <property type="nucleotide sequence ID" value="NZ_AHSR01000007.1"/>
</dbReference>
<accession>A0A829BJV2</accession>